<dbReference type="PANTHER" id="PTHR11937">
    <property type="entry name" value="ACTIN"/>
    <property type="match status" value="1"/>
</dbReference>
<protein>
    <submittedName>
        <fullName evidence="7">Alpha-centractin</fullName>
    </submittedName>
</protein>
<keyword evidence="6" id="KW-0472">Membrane</keyword>
<evidence type="ECO:0000313" key="7">
    <source>
        <dbReference type="EMBL" id="KAF4683468.1"/>
    </source>
</evidence>
<dbReference type="EMBL" id="JABANP010000365">
    <property type="protein sequence ID" value="KAF4683468.1"/>
    <property type="molecule type" value="Genomic_DNA"/>
</dbReference>
<feature type="transmembrane region" description="Helical" evidence="6">
    <location>
        <begin position="671"/>
        <end position="692"/>
    </location>
</feature>
<feature type="transmembrane region" description="Helical" evidence="6">
    <location>
        <begin position="456"/>
        <end position="476"/>
    </location>
</feature>
<organism evidence="7 8">
    <name type="scientific">Perkinsus olseni</name>
    <name type="common">Perkinsus atlanticus</name>
    <dbReference type="NCBI Taxonomy" id="32597"/>
    <lineage>
        <taxon>Eukaryota</taxon>
        <taxon>Sar</taxon>
        <taxon>Alveolata</taxon>
        <taxon>Perkinsozoa</taxon>
        <taxon>Perkinsea</taxon>
        <taxon>Perkinsida</taxon>
        <taxon>Perkinsidae</taxon>
        <taxon>Perkinsus</taxon>
    </lineage>
</organism>
<name>A0A7J6NHW9_PEROL</name>
<proteinExistence type="inferred from homology"/>
<accession>A0A7J6NHW9</accession>
<dbReference type="Proteomes" id="UP000541610">
    <property type="component" value="Unassembled WGS sequence"/>
</dbReference>
<keyword evidence="2" id="KW-0963">Cytoplasm</keyword>
<evidence type="ECO:0000256" key="3">
    <source>
        <dbReference type="ARBA" id="ARBA00049360"/>
    </source>
</evidence>
<gene>
    <name evidence="7" type="primary">ACTR1A</name>
    <name evidence="7" type="ORF">FOZ60_009058</name>
</gene>
<dbReference type="Gene3D" id="3.30.420.40">
    <property type="match status" value="2"/>
</dbReference>
<dbReference type="OrthoDB" id="5132116at2759"/>
<keyword evidence="2" id="KW-0206">Cytoskeleton</keyword>
<evidence type="ECO:0000256" key="2">
    <source>
        <dbReference type="ARBA" id="ARBA00023212"/>
    </source>
</evidence>
<feature type="region of interest" description="Disordered" evidence="5">
    <location>
        <begin position="1"/>
        <end position="29"/>
    </location>
</feature>
<evidence type="ECO:0000256" key="6">
    <source>
        <dbReference type="SAM" id="Phobius"/>
    </source>
</evidence>
<comment type="caution">
    <text evidence="7">The sequence shown here is derived from an EMBL/GenBank/DDBJ whole genome shotgun (WGS) entry which is preliminary data.</text>
</comment>
<feature type="transmembrane region" description="Helical" evidence="6">
    <location>
        <begin position="488"/>
        <end position="520"/>
    </location>
</feature>
<feature type="transmembrane region" description="Helical" evidence="6">
    <location>
        <begin position="426"/>
        <end position="444"/>
    </location>
</feature>
<feature type="transmembrane region" description="Helical" evidence="6">
    <location>
        <begin position="770"/>
        <end position="789"/>
    </location>
</feature>
<feature type="transmembrane region" description="Helical" evidence="6">
    <location>
        <begin position="630"/>
        <end position="650"/>
    </location>
</feature>
<evidence type="ECO:0000313" key="8">
    <source>
        <dbReference type="Proteomes" id="UP000541610"/>
    </source>
</evidence>
<dbReference type="GO" id="GO:0005856">
    <property type="term" value="C:cytoskeleton"/>
    <property type="evidence" value="ECO:0007669"/>
    <property type="project" value="UniProtKB-SubCell"/>
</dbReference>
<comment type="similarity">
    <text evidence="4">Belongs to the actin family.</text>
</comment>
<dbReference type="SUPFAM" id="SSF53067">
    <property type="entry name" value="Actin-like ATPase domain"/>
    <property type="match status" value="2"/>
</dbReference>
<evidence type="ECO:0000256" key="5">
    <source>
        <dbReference type="SAM" id="MobiDB-lite"/>
    </source>
</evidence>
<dbReference type="Pfam" id="PF00022">
    <property type="entry name" value="Actin"/>
    <property type="match status" value="1"/>
</dbReference>
<dbReference type="FunFam" id="3.30.420.40:FF:000050">
    <property type="entry name" value="Actin, alpha skeletal muscle"/>
    <property type="match status" value="1"/>
</dbReference>
<comment type="catalytic activity">
    <reaction evidence="3">
        <text>ATP + H2O = ADP + phosphate + H(+)</text>
        <dbReference type="Rhea" id="RHEA:13065"/>
        <dbReference type="ChEBI" id="CHEBI:15377"/>
        <dbReference type="ChEBI" id="CHEBI:15378"/>
        <dbReference type="ChEBI" id="CHEBI:30616"/>
        <dbReference type="ChEBI" id="CHEBI:43474"/>
        <dbReference type="ChEBI" id="CHEBI:456216"/>
    </reaction>
</comment>
<feature type="compositionally biased region" description="Low complexity" evidence="5">
    <location>
        <begin position="118"/>
        <end position="135"/>
    </location>
</feature>
<evidence type="ECO:0000256" key="1">
    <source>
        <dbReference type="ARBA" id="ARBA00004245"/>
    </source>
</evidence>
<comment type="subcellular location">
    <subcellularLocation>
        <location evidence="1">Cytoplasm</location>
        <location evidence="1">Cytoskeleton</location>
    </subcellularLocation>
</comment>
<dbReference type="InterPro" id="IPR004000">
    <property type="entry name" value="Actin"/>
</dbReference>
<dbReference type="SMART" id="SM00268">
    <property type="entry name" value="ACTIN"/>
    <property type="match status" value="1"/>
</dbReference>
<feature type="region of interest" description="Disordered" evidence="5">
    <location>
        <begin position="529"/>
        <end position="549"/>
    </location>
</feature>
<sequence>MSSPMPPGGSPTPPGYQSGGPPPPPTDYAASGAIVEQVQLSIRDAVARWTANSGGEGIPVGVLETDPAVGTMLARLGMRLQRFVQVHCPNDFRVSMDGRVSLATSVGGGAAAGSMPYQQQQQQQMGGGVQQQQHPGAGGLPSPAPSGMVQPGPYAARRATGGPYRPAVAPAMLAAPYSPLAHHRKGGKGAMGPMTMSPSFHAAAAAAAAAAGFGSPLGGLPQSALGAVRAGMAPWAAAAAAAAAQHMHMGMFPMNAAHPGAPPEPPEPPLFVRVSPSAAESPVRALQSALAHLSGIPRSSKTMAALLELVAEENQSTDRSGNPISSDVAGIIESHPAVRKTVESILLPLVHFQLQQAGHAVPPAPATAIDLVKVLKAVDGGGGTGGGEKLPPLPRIKLGWKGQSLHSVRPSCNTHQERFDENSSDIPLSLLSFLLWNLLGLFLISKFRRKPLLQKGSLIIIGHTAGFACINIATIVQTSSFDQNDGMAVLYLLIVLLVLLAGYSIIYFLLELLITAHFAVKHARKRRREDSQITASTSQAAPPTTPETDVPVDEVEVVEVQPKIVYIRHYHRRISESPSATKRCLLKFVGHVIASTMAFITIQAFTFVIYGEYPGVTLRPPQEKAVAELYMWLVALGSAALVLVINLVAANKKAKYWLTRETWWGDIIFDAFHKFIHLCLAWSLLLASYWLLAEIYDPGTSESIWALTNSIVYSIVSILVVWLLSEAEQRFRVAPVIVEGFVWAISLLLGYSWKLVFTEAQNAVMDTDRWGLRILTSVMNFGLMVPVYFRYILPKMDPPSPVQILSAVGYPKYRKVMESGEGLSELTRTGGGSGKIGGSSAGSKVAVVGSRLETSARGLLDIQYPISRGCVTDWDGMEHIWRHVFSEGLKCRSQEHPVLISEPPLNPMVHREKLAECLFEVFKSLCRSRPSTSPAPPVLSLYASGRTTGVVLDIGDGVSQVMPVYDGYAVGHAATRGETAGRNVTEWLQLSLKRQCGVNLLSTADREIVRTMKEDCCAVSLHPAVQGVWRGGTEWEFDKDPRRAGAKQALDHTEWSDPLSGASRLPMCELMSCLMGRLLTSVWSAFQAPEILFNPTMGASADQGVHLLLDEAIQKSDMDLRRTLLQNVVLACLVIGPAFLLGSERGFLAEMRKLVPKDARIKICAPPERKLSAWVGGSVVSSLSSFKRVWLTREEYKDGGLSALHRRTG</sequence>
<dbReference type="AlphaFoldDB" id="A0A7J6NHW9"/>
<dbReference type="PRINTS" id="PR00190">
    <property type="entry name" value="ACTIN"/>
</dbReference>
<feature type="transmembrane region" description="Helical" evidence="6">
    <location>
        <begin position="704"/>
        <end position="724"/>
    </location>
</feature>
<keyword evidence="6" id="KW-0812">Transmembrane</keyword>
<evidence type="ECO:0000256" key="4">
    <source>
        <dbReference type="RuleBase" id="RU000487"/>
    </source>
</evidence>
<feature type="region of interest" description="Disordered" evidence="5">
    <location>
        <begin position="108"/>
        <end position="161"/>
    </location>
</feature>
<feature type="compositionally biased region" description="Low complexity" evidence="5">
    <location>
        <begin position="534"/>
        <end position="549"/>
    </location>
</feature>
<feature type="transmembrane region" description="Helical" evidence="6">
    <location>
        <begin position="588"/>
        <end position="610"/>
    </location>
</feature>
<dbReference type="Gene3D" id="3.90.640.10">
    <property type="entry name" value="Actin, Chain A, domain 4"/>
    <property type="match status" value="1"/>
</dbReference>
<keyword evidence="6" id="KW-1133">Transmembrane helix</keyword>
<reference evidence="7 8" key="1">
    <citation type="submission" date="2020-04" db="EMBL/GenBank/DDBJ databases">
        <title>Perkinsus olseni comparative genomics.</title>
        <authorList>
            <person name="Bogema D.R."/>
        </authorList>
    </citation>
    <scope>NUCLEOTIDE SEQUENCE [LARGE SCALE GENOMIC DNA]</scope>
    <source>
        <strain evidence="7">00978-12</strain>
    </source>
</reference>
<dbReference type="InterPro" id="IPR043129">
    <property type="entry name" value="ATPase_NBD"/>
</dbReference>
<feature type="compositionally biased region" description="Pro residues" evidence="5">
    <location>
        <begin position="1"/>
        <end position="26"/>
    </location>
</feature>